<feature type="coiled-coil region" evidence="1">
    <location>
        <begin position="635"/>
        <end position="732"/>
    </location>
</feature>
<dbReference type="PANTHER" id="PTHR41259:SF1">
    <property type="entry name" value="DOUBLE-STRAND BREAK REPAIR RAD50 ATPASE, PUTATIVE-RELATED"/>
    <property type="match status" value="1"/>
</dbReference>
<accession>A0A926S3W5</accession>
<evidence type="ECO:0000313" key="4">
    <source>
        <dbReference type="EMBL" id="MBD1383374.1"/>
    </source>
</evidence>
<dbReference type="Gene3D" id="3.40.50.300">
    <property type="entry name" value="P-loop containing nucleotide triphosphate hydrolases"/>
    <property type="match status" value="2"/>
</dbReference>
<protein>
    <submittedName>
        <fullName evidence="4">AAA family ATPase</fullName>
    </submittedName>
</protein>
<keyword evidence="2" id="KW-0812">Transmembrane</keyword>
<gene>
    <name evidence="4" type="ORF">IC621_24620</name>
</gene>
<dbReference type="SUPFAM" id="SSF52540">
    <property type="entry name" value="P-loop containing nucleoside triphosphate hydrolases"/>
    <property type="match status" value="1"/>
</dbReference>
<sequence>MRIEELHIYGYGKFSNQRITLDSKDIQVFYGPNEAGKSTIMSFIESILFGFPTKQQQERRFEPKLGQSYGGAVYLYTKTNGKVKVERTPGKAKGNVTIYLENGEEKDEHFLNELLQGLDKSMFRAIYSFDIHGLQHVHKLNGDQIGKYLFFSSIFGSDALFKMKGDLEKRQEELFKPTGKNPELNQSLLKLKKTYEQLTAAKQMVNEYEKLLQEKEEVHIQITNSEKELKVLQREENRVQKLKLVHPIQLEINEIQLEIKHQPDLSYFPVDGLSRLDKLESLLHPLKAQIHSLAQKMKRLQTELDGIEYISFSKEEVQSIKHFLSNEAVYRKEVIETEKIKNQIESLLNHIRSEKSELYPYLDHAEILDLPTDIAMKEAIRDSANMYRDCMQKKNELDSQFEHVKTDLEDIEWKVRDLESKLISKEERKKLEAKVNNLGIGDSQLNAKQLKEEHTQLGEQIQFMKQQGKEKKKQVELIMVLLSVLLIGASIWAGIQTDWLLLSAFVATFVLGIVGMKKSNSQDLYLEQMIKKEKQVSDQLLNLQKIGQTKEYNEVHDIKNTLWKDDQLNQMLQISTLELKQKERAYNHIISQFESWEQKHHNLLEKTERLLAGLKLEPSLTPASLYDSFDRVISLKNKLTELEGLNNNLHQLDSRLKMFEENVWSLAEGYSLGSENFGETIANLKEALELMEQAEGRKRYLDEECSETAEQLRVLQDEQNYIQNQIQNMMNKAKAESIEQFRLHGKEAAKRIELEVKLKWLTNKINQTLQGEKVYSTDGSFEEKLNYLQNKIQNLQEELKEKQERKTYIEVQLDEIEKSGLYSTLRHQYEQEKQIVKEQAEKWGVLSITKDLLLKTIDYHRQVRLPNLVKEASLFLKELTGGEYQQIYLPETEENIIAERMDGIRFYGQELSQATSEQLYVALRLALACTLDHDQIMPLVIDDSFVNFDKTRTNHMVKLLEKLSVDRQIIFFTCHEHLIQLFNKKKVLSMELIPVEPSVNIQ</sequence>
<feature type="coiled-coil region" evidence="1">
    <location>
        <begin position="191"/>
        <end position="242"/>
    </location>
</feature>
<feature type="coiled-coil region" evidence="1">
    <location>
        <begin position="778"/>
        <end position="812"/>
    </location>
</feature>
<feature type="transmembrane region" description="Helical" evidence="2">
    <location>
        <begin position="475"/>
        <end position="493"/>
    </location>
</feature>
<name>A0A926S3W5_9BACI</name>
<proteinExistence type="predicted"/>
<keyword evidence="1" id="KW-0175">Coiled coil</keyword>
<evidence type="ECO:0000313" key="5">
    <source>
        <dbReference type="Proteomes" id="UP000626844"/>
    </source>
</evidence>
<evidence type="ECO:0000256" key="2">
    <source>
        <dbReference type="SAM" id="Phobius"/>
    </source>
</evidence>
<feature type="transmembrane region" description="Helical" evidence="2">
    <location>
        <begin position="499"/>
        <end position="516"/>
    </location>
</feature>
<feature type="domain" description="YhaN AAA" evidence="3">
    <location>
        <begin position="1"/>
        <end position="202"/>
    </location>
</feature>
<evidence type="ECO:0000259" key="3">
    <source>
        <dbReference type="Pfam" id="PF13514"/>
    </source>
</evidence>
<keyword evidence="2" id="KW-0472">Membrane</keyword>
<dbReference type="Proteomes" id="UP000626844">
    <property type="component" value="Unassembled WGS sequence"/>
</dbReference>
<reference evidence="4" key="1">
    <citation type="submission" date="2020-09" db="EMBL/GenBank/DDBJ databases">
        <title>A novel bacterium of genus Bacillus, isolated from South China Sea.</title>
        <authorList>
            <person name="Huang H."/>
            <person name="Mo K."/>
            <person name="Hu Y."/>
        </authorList>
    </citation>
    <scope>NUCLEOTIDE SEQUENCE</scope>
    <source>
        <strain evidence="4">IB182487</strain>
    </source>
</reference>
<keyword evidence="5" id="KW-1185">Reference proteome</keyword>
<organism evidence="4 5">
    <name type="scientific">Metabacillus arenae</name>
    <dbReference type="NCBI Taxonomy" id="2771434"/>
    <lineage>
        <taxon>Bacteria</taxon>
        <taxon>Bacillati</taxon>
        <taxon>Bacillota</taxon>
        <taxon>Bacilli</taxon>
        <taxon>Bacillales</taxon>
        <taxon>Bacillaceae</taxon>
        <taxon>Metabacillus</taxon>
    </lineage>
</organism>
<dbReference type="AlphaFoldDB" id="A0A926S3W5"/>
<dbReference type="Pfam" id="PF13514">
    <property type="entry name" value="AAA_27"/>
    <property type="match status" value="1"/>
</dbReference>
<dbReference type="PANTHER" id="PTHR41259">
    <property type="entry name" value="DOUBLE-STRAND BREAK REPAIR RAD50 ATPASE, PUTATIVE-RELATED"/>
    <property type="match status" value="1"/>
</dbReference>
<dbReference type="RefSeq" id="WP_191162482.1">
    <property type="nucleotide sequence ID" value="NZ_JACXAI010000052.1"/>
</dbReference>
<dbReference type="InterPro" id="IPR038734">
    <property type="entry name" value="YhaN_AAA"/>
</dbReference>
<dbReference type="InterPro" id="IPR027417">
    <property type="entry name" value="P-loop_NTPase"/>
</dbReference>
<evidence type="ECO:0000256" key="1">
    <source>
        <dbReference type="SAM" id="Coils"/>
    </source>
</evidence>
<dbReference type="EMBL" id="JACXAI010000052">
    <property type="protein sequence ID" value="MBD1383374.1"/>
    <property type="molecule type" value="Genomic_DNA"/>
</dbReference>
<feature type="coiled-coil region" evidence="1">
    <location>
        <begin position="401"/>
        <end position="467"/>
    </location>
</feature>
<comment type="caution">
    <text evidence="4">The sequence shown here is derived from an EMBL/GenBank/DDBJ whole genome shotgun (WGS) entry which is preliminary data.</text>
</comment>
<keyword evidence="2" id="KW-1133">Transmembrane helix</keyword>